<accession>A0A8S3V5I0</accession>
<dbReference type="Proteomes" id="UP000683360">
    <property type="component" value="Unassembled WGS sequence"/>
</dbReference>
<dbReference type="EMBL" id="CAJPWZ010003139">
    <property type="protein sequence ID" value="CAG2253105.1"/>
    <property type="molecule type" value="Genomic_DNA"/>
</dbReference>
<dbReference type="PANTHER" id="PTHR46919">
    <property type="entry name" value="ZINC FINGER, C3HC4 TYPE (RING FINGER) FAMILY PROTEIN"/>
    <property type="match status" value="1"/>
</dbReference>
<name>A0A8S3V5I0_MYTED</name>
<proteinExistence type="predicted"/>
<protein>
    <submittedName>
        <fullName evidence="1">Uncharacterized protein</fullName>
    </submittedName>
</protein>
<dbReference type="AlphaFoldDB" id="A0A8S3V5I0"/>
<evidence type="ECO:0000313" key="1">
    <source>
        <dbReference type="EMBL" id="CAG2253105.1"/>
    </source>
</evidence>
<gene>
    <name evidence="1" type="ORF">MEDL_64676</name>
</gene>
<dbReference type="PANTHER" id="PTHR46919:SF2">
    <property type="entry name" value="SACSIN"/>
    <property type="match status" value="1"/>
</dbReference>
<reference evidence="1" key="1">
    <citation type="submission" date="2021-03" db="EMBL/GenBank/DDBJ databases">
        <authorList>
            <person name="Bekaert M."/>
        </authorList>
    </citation>
    <scope>NUCLEOTIDE SEQUENCE</scope>
</reference>
<dbReference type="OrthoDB" id="6160218at2759"/>
<keyword evidence="2" id="KW-1185">Reference proteome</keyword>
<comment type="caution">
    <text evidence="1">The sequence shown here is derived from an EMBL/GenBank/DDBJ whole genome shotgun (WGS) entry which is preliminary data.</text>
</comment>
<evidence type="ECO:0000313" key="2">
    <source>
        <dbReference type="Proteomes" id="UP000683360"/>
    </source>
</evidence>
<sequence length="786" mass="90103">MHCLIHFDLQAFASVLPNTLAARKYKTQETVVSWNAENDDIPNKNCILHKLVVSFENPQALLCYLHEYRNDLKDRTIRSKDSLGILEFISQNLDEILKDANEDDLLSKIKELPLHVTISGQKVSLNTTSKVLILDQYVSKDIVTDGLKDWASKTGTILLKSTQHLKSLYIRLGFTTEKYEAIDVYFNFLLQISPGQTFSKKQNKLIAVLKQTAFVQATNGKLFKASHFKSPFNDVMKLMCSPDQFPAPPFSDKQWDEFLKIADIKFKVTPEMIVDFARLVEGLAQNGITEEVRNKSKTLVGHILSRENVASEGVLRNISTIRFLLPYKAEDWQNKIYKQKDRELICFRDSVPQSVAYVAWTACSILPQEADPCRDRANLDKKQKEIQSQLGIHNEPPIERVMEHVQNICDALYTMADLNLIEDSRVGYIQDMMKKIYKFLKSKMNEHSECLKNLSKTPVVFIPDSKMFVTCDRTVKSFDSNNETEIRPYLMRVPDEYGEFFKLFQLLGMSTSTSVCNYVRVLECLHSEVGEEHLNINELKIVRMASQQLLKHLLDVSNADTETLKKMDTLFLLTRLQTLQNAKTLVLSDNKDFEEKIGSDIGMPYVMEFSQLGIFIQGSISERLKKLPEKMQPNILSDTISKELSADNLVRVQDGRGNGLKDFFTSHQFTEGVVRIYVQYCKQHLRANQININQDQVEQLVNGIRCLRIVQVESILLRLVFKGKTVGHSEKSCFFKMKCNETNNEHVLYCAFKEKSLQQWLVDNYDSVGQALKNALTIALRTPMVS</sequence>
<organism evidence="1 2">
    <name type="scientific">Mytilus edulis</name>
    <name type="common">Blue mussel</name>
    <dbReference type="NCBI Taxonomy" id="6550"/>
    <lineage>
        <taxon>Eukaryota</taxon>
        <taxon>Metazoa</taxon>
        <taxon>Spiralia</taxon>
        <taxon>Lophotrochozoa</taxon>
        <taxon>Mollusca</taxon>
        <taxon>Bivalvia</taxon>
        <taxon>Autobranchia</taxon>
        <taxon>Pteriomorphia</taxon>
        <taxon>Mytilida</taxon>
        <taxon>Mytiloidea</taxon>
        <taxon>Mytilidae</taxon>
        <taxon>Mytilinae</taxon>
        <taxon>Mytilus</taxon>
    </lineage>
</organism>